<dbReference type="AlphaFoldDB" id="A0A820N9X9"/>
<protein>
    <submittedName>
        <fullName evidence="2">Uncharacterized protein</fullName>
    </submittedName>
</protein>
<evidence type="ECO:0000313" key="2">
    <source>
        <dbReference type="EMBL" id="CAF4386927.1"/>
    </source>
</evidence>
<feature type="compositionally biased region" description="Polar residues" evidence="1">
    <location>
        <begin position="277"/>
        <end position="289"/>
    </location>
</feature>
<feature type="region of interest" description="Disordered" evidence="1">
    <location>
        <begin position="275"/>
        <end position="296"/>
    </location>
</feature>
<feature type="compositionally biased region" description="Basic and acidic residues" evidence="1">
    <location>
        <begin position="13"/>
        <end position="23"/>
    </location>
</feature>
<name>A0A820N9X9_9BILA</name>
<dbReference type="EMBL" id="CAJOBO010001529">
    <property type="protein sequence ID" value="CAF4386927.1"/>
    <property type="molecule type" value="Genomic_DNA"/>
</dbReference>
<proteinExistence type="predicted"/>
<evidence type="ECO:0000256" key="1">
    <source>
        <dbReference type="SAM" id="MobiDB-lite"/>
    </source>
</evidence>
<dbReference type="Proteomes" id="UP000663851">
    <property type="component" value="Unassembled WGS sequence"/>
</dbReference>
<accession>A0A820N9X9</accession>
<gene>
    <name evidence="2" type="ORF">HFQ381_LOCUS19133</name>
</gene>
<sequence length="296" mass="34186">MIARVATKTTNFFHDEHRDEENSHHKRSINSISPGTPIKTTITTNPINHNILINTCQSLKKMKIDLNRCTAEENNREKLNQLGEIVGESEVRALISFFSNPFNMPQIQHTHNLHNILLPHARAHPLEPFTGQCPICDSILTSDNARTKQVSIYTNNGQVLPEMDLCLGSTNVITPRDIDEFDFWAWSEYPRLISRLIYLWCNHKTLIGPCNMQSNKCSSCFTIDGHQKARRRVCRTKQVDYMSSDFTEPLVIGCWRTPTRHSLYCELHQTDKKSAEKSTNNRKTTSYKLRNSRTWK</sequence>
<comment type="caution">
    <text evidence="2">The sequence shown here is derived from an EMBL/GenBank/DDBJ whole genome shotgun (WGS) entry which is preliminary data.</text>
</comment>
<feature type="region of interest" description="Disordered" evidence="1">
    <location>
        <begin position="1"/>
        <end position="37"/>
    </location>
</feature>
<evidence type="ECO:0000313" key="3">
    <source>
        <dbReference type="Proteomes" id="UP000663851"/>
    </source>
</evidence>
<organism evidence="2 3">
    <name type="scientific">Rotaria socialis</name>
    <dbReference type="NCBI Taxonomy" id="392032"/>
    <lineage>
        <taxon>Eukaryota</taxon>
        <taxon>Metazoa</taxon>
        <taxon>Spiralia</taxon>
        <taxon>Gnathifera</taxon>
        <taxon>Rotifera</taxon>
        <taxon>Eurotatoria</taxon>
        <taxon>Bdelloidea</taxon>
        <taxon>Philodinida</taxon>
        <taxon>Philodinidae</taxon>
        <taxon>Rotaria</taxon>
    </lineage>
</organism>
<reference evidence="2" key="1">
    <citation type="submission" date="2021-02" db="EMBL/GenBank/DDBJ databases">
        <authorList>
            <person name="Nowell W R."/>
        </authorList>
    </citation>
    <scope>NUCLEOTIDE SEQUENCE</scope>
</reference>